<dbReference type="InterPro" id="IPR011527">
    <property type="entry name" value="ABC1_TM_dom"/>
</dbReference>
<dbReference type="SMART" id="SM00382">
    <property type="entry name" value="AAA"/>
    <property type="match status" value="1"/>
</dbReference>
<evidence type="ECO:0000256" key="6">
    <source>
        <dbReference type="ARBA" id="ARBA00023136"/>
    </source>
</evidence>
<feature type="transmembrane region" description="Helical" evidence="7">
    <location>
        <begin position="170"/>
        <end position="200"/>
    </location>
</feature>
<evidence type="ECO:0000256" key="7">
    <source>
        <dbReference type="SAM" id="Phobius"/>
    </source>
</evidence>
<evidence type="ECO:0000256" key="3">
    <source>
        <dbReference type="ARBA" id="ARBA00022741"/>
    </source>
</evidence>
<evidence type="ECO:0000256" key="1">
    <source>
        <dbReference type="ARBA" id="ARBA00004651"/>
    </source>
</evidence>
<reference evidence="10 11" key="1">
    <citation type="submission" date="2024-03" db="EMBL/GenBank/DDBJ databases">
        <title>Sequence of Lycoming College Course Isolates.</title>
        <authorList>
            <person name="Plotts O."/>
            <person name="Newman J."/>
        </authorList>
    </citation>
    <scope>NUCLEOTIDE SEQUENCE [LARGE SCALE GENOMIC DNA]</scope>
    <source>
        <strain evidence="10 11">CJB-3</strain>
    </source>
</reference>
<dbReference type="InterPro" id="IPR003593">
    <property type="entry name" value="AAA+_ATPase"/>
</dbReference>
<comment type="caution">
    <text evidence="10">The sequence shown here is derived from an EMBL/GenBank/DDBJ whole genome shotgun (WGS) entry which is preliminary data.</text>
</comment>
<evidence type="ECO:0000259" key="9">
    <source>
        <dbReference type="PROSITE" id="PS50929"/>
    </source>
</evidence>
<gene>
    <name evidence="10" type="ORF">WAE58_20190</name>
</gene>
<evidence type="ECO:0000256" key="4">
    <source>
        <dbReference type="ARBA" id="ARBA00022840"/>
    </source>
</evidence>
<keyword evidence="2 7" id="KW-0812">Transmembrane</keyword>
<keyword evidence="11" id="KW-1185">Reference proteome</keyword>
<dbReference type="Pfam" id="PF00005">
    <property type="entry name" value="ABC_tran"/>
    <property type="match status" value="1"/>
</dbReference>
<dbReference type="GO" id="GO:0005524">
    <property type="term" value="F:ATP binding"/>
    <property type="evidence" value="ECO:0007669"/>
    <property type="project" value="UniProtKB-KW"/>
</dbReference>
<dbReference type="Gene3D" id="1.20.1560.10">
    <property type="entry name" value="ABC transporter type 1, transmembrane domain"/>
    <property type="match status" value="1"/>
</dbReference>
<dbReference type="SUPFAM" id="SSF52540">
    <property type="entry name" value="P-loop containing nucleoside triphosphate hydrolases"/>
    <property type="match status" value="1"/>
</dbReference>
<evidence type="ECO:0000256" key="5">
    <source>
        <dbReference type="ARBA" id="ARBA00022989"/>
    </source>
</evidence>
<dbReference type="Proteomes" id="UP001378956">
    <property type="component" value="Unassembled WGS sequence"/>
</dbReference>
<feature type="domain" description="ABC transmembrane type-1" evidence="9">
    <location>
        <begin position="46"/>
        <end position="332"/>
    </location>
</feature>
<feature type="domain" description="ABC transporter" evidence="8">
    <location>
        <begin position="367"/>
        <end position="607"/>
    </location>
</feature>
<dbReference type="PROSITE" id="PS50893">
    <property type="entry name" value="ABC_TRANSPORTER_2"/>
    <property type="match status" value="1"/>
</dbReference>
<sequence>MNPKKATADLNIKSLTFKERIAAFRNLPEFFELVWQTSRWMTIGNFALRIARSIMPLAILWVGKHIIDEVVHLSNDGTSHSQEYLWKLVALEFGLAILTDILSRAINLMDGLLGDLFSNYTSVRIMNHAATLDLDQFEDSIFYDKLERARQQTVGRTVLLSQVMSQIQDLITMGFLAVGLVAFNPWLIVVLLVTILPAFLGESYFNDQSYALSRKRTPERRELDYVRYLGASDETAKEVKVFNLSGFIISRFKTLSERFYTENKQLSLQRSVWGTFFAFLGSTGYYLAYVYIIYRTISGSITIGELTFMAGSFRQMRSLIEGVLLRFTAVSQGAIYLSDFFEFFEIQPKIRNLPQAKPFPNPIRQGFKFEDVGFQYAHSERWANRHLSFTLHPDEKLALVGENGSGKTTLVKLLARLYDPTEGRILLDGVNLKEYDLDELRMNVGIIFQDYLRYQMTFAQNIAVGNIQEQDNRALIENSAKQSLADVLAEKLPFHYDQMLGKRFSQGVELSGGEWQKVALARAYMKDAQLLILDEPTAALDARAEYEVFQRFAELTKGKSAVLISHRFSTVRMADRILVLEKGQLIEIGSHEELILKKGRYAELFDLQAMGYR</sequence>
<evidence type="ECO:0000256" key="2">
    <source>
        <dbReference type="ARBA" id="ARBA00022692"/>
    </source>
</evidence>
<dbReference type="RefSeq" id="WP_337717348.1">
    <property type="nucleotide sequence ID" value="NZ_JBBEUB010000008.1"/>
</dbReference>
<dbReference type="PANTHER" id="PTHR43394">
    <property type="entry name" value="ATP-DEPENDENT PERMEASE MDL1, MITOCHONDRIAL"/>
    <property type="match status" value="1"/>
</dbReference>
<evidence type="ECO:0000259" key="8">
    <source>
        <dbReference type="PROSITE" id="PS50893"/>
    </source>
</evidence>
<keyword evidence="4 10" id="KW-0067">ATP-binding</keyword>
<name>A0ABU8NR97_9SPHI</name>
<dbReference type="InterPro" id="IPR039421">
    <property type="entry name" value="Type_1_exporter"/>
</dbReference>
<keyword evidence="6 7" id="KW-0472">Membrane</keyword>
<dbReference type="InterPro" id="IPR036640">
    <property type="entry name" value="ABC1_TM_sf"/>
</dbReference>
<dbReference type="PROSITE" id="PS50929">
    <property type="entry name" value="ABC_TM1F"/>
    <property type="match status" value="1"/>
</dbReference>
<dbReference type="InterPro" id="IPR003439">
    <property type="entry name" value="ABC_transporter-like_ATP-bd"/>
</dbReference>
<keyword evidence="3" id="KW-0547">Nucleotide-binding</keyword>
<proteinExistence type="predicted"/>
<dbReference type="PANTHER" id="PTHR43394:SF1">
    <property type="entry name" value="ATP-BINDING CASSETTE SUB-FAMILY B MEMBER 10, MITOCHONDRIAL"/>
    <property type="match status" value="1"/>
</dbReference>
<accession>A0ABU8NR97</accession>
<keyword evidence="5 7" id="KW-1133">Transmembrane helix</keyword>
<dbReference type="EMBL" id="JBBEUB010000008">
    <property type="protein sequence ID" value="MEJ2904775.1"/>
    <property type="molecule type" value="Genomic_DNA"/>
</dbReference>
<dbReference type="InterPro" id="IPR027417">
    <property type="entry name" value="P-loop_NTPase"/>
</dbReference>
<evidence type="ECO:0000313" key="11">
    <source>
        <dbReference type="Proteomes" id="UP001378956"/>
    </source>
</evidence>
<dbReference type="SUPFAM" id="SSF90123">
    <property type="entry name" value="ABC transporter transmembrane region"/>
    <property type="match status" value="1"/>
</dbReference>
<feature type="transmembrane region" description="Helical" evidence="7">
    <location>
        <begin position="272"/>
        <end position="294"/>
    </location>
</feature>
<comment type="subcellular location">
    <subcellularLocation>
        <location evidence="1">Cell membrane</location>
        <topology evidence="1">Multi-pass membrane protein</topology>
    </subcellularLocation>
</comment>
<protein>
    <submittedName>
        <fullName evidence="10">ABC transporter ATP-binding protein</fullName>
    </submittedName>
</protein>
<dbReference type="Gene3D" id="3.40.50.300">
    <property type="entry name" value="P-loop containing nucleotide triphosphate hydrolases"/>
    <property type="match status" value="1"/>
</dbReference>
<dbReference type="InterPro" id="IPR017871">
    <property type="entry name" value="ABC_transporter-like_CS"/>
</dbReference>
<dbReference type="PROSITE" id="PS00211">
    <property type="entry name" value="ABC_TRANSPORTER_1"/>
    <property type="match status" value="1"/>
</dbReference>
<organism evidence="10 11">
    <name type="scientific">Pedobacter panaciterrae</name>
    <dbReference type="NCBI Taxonomy" id="363849"/>
    <lineage>
        <taxon>Bacteria</taxon>
        <taxon>Pseudomonadati</taxon>
        <taxon>Bacteroidota</taxon>
        <taxon>Sphingobacteriia</taxon>
        <taxon>Sphingobacteriales</taxon>
        <taxon>Sphingobacteriaceae</taxon>
        <taxon>Pedobacter</taxon>
    </lineage>
</organism>
<evidence type="ECO:0000313" key="10">
    <source>
        <dbReference type="EMBL" id="MEJ2904775.1"/>
    </source>
</evidence>